<feature type="transmembrane region" description="Helical" evidence="1">
    <location>
        <begin position="172"/>
        <end position="197"/>
    </location>
</feature>
<accession>A0ABU1BM23</accession>
<dbReference type="PIRSF" id="PIRSF033239">
    <property type="entry name" value="ExoD"/>
    <property type="match status" value="1"/>
</dbReference>
<comment type="caution">
    <text evidence="2">The sequence shown here is derived from an EMBL/GenBank/DDBJ whole genome shotgun (WGS) entry which is preliminary data.</text>
</comment>
<dbReference type="EMBL" id="JAUYVH010000001">
    <property type="protein sequence ID" value="MDQ9169486.1"/>
    <property type="molecule type" value="Genomic_DNA"/>
</dbReference>
<feature type="transmembrane region" description="Helical" evidence="1">
    <location>
        <begin position="36"/>
        <end position="69"/>
    </location>
</feature>
<dbReference type="RefSeq" id="WP_338435390.1">
    <property type="nucleotide sequence ID" value="NZ_JAUYVH010000001.1"/>
</dbReference>
<dbReference type="Pfam" id="PF06055">
    <property type="entry name" value="ExoD"/>
    <property type="match status" value="1"/>
</dbReference>
<reference evidence="2 3" key="1">
    <citation type="submission" date="2023-08" db="EMBL/GenBank/DDBJ databases">
        <title>Oxalobacteraceae gen .nov., isolated from river sludge outside the plant.</title>
        <authorList>
            <person name="Zhao S.Y."/>
        </authorList>
    </citation>
    <scope>NUCLEOTIDE SEQUENCE [LARGE SCALE GENOMIC DNA]</scope>
    <source>
        <strain evidence="2 3">R-40</strain>
    </source>
</reference>
<evidence type="ECO:0000313" key="3">
    <source>
        <dbReference type="Proteomes" id="UP001225596"/>
    </source>
</evidence>
<sequence length="206" mass="22209">MQDQSMAVQLNAIIKKLPSNGVTLSEILDLVGEGGLLVLTALLSLVFLIPVSIPGVSTVFGAAILLIAVSRLFHRNLWLPEKIKQRVIASDKLRDVLARAMSWLHRLEKICRPNRLPWLASGGMDMLNNLMLILGAVLLMAPFGFIPFSNTLPALAIICLALGMLQRDGACILLGYLANLATIIYFGVLIAGGGMAIQQALRHFGG</sequence>
<proteinExistence type="predicted"/>
<protein>
    <submittedName>
        <fullName evidence="2">Exopolysaccharide biosynthesis protein</fullName>
    </submittedName>
</protein>
<feature type="transmembrane region" description="Helical" evidence="1">
    <location>
        <begin position="116"/>
        <end position="139"/>
    </location>
</feature>
<evidence type="ECO:0000313" key="2">
    <source>
        <dbReference type="EMBL" id="MDQ9169486.1"/>
    </source>
</evidence>
<gene>
    <name evidence="2" type="ORF">Q8A64_03570</name>
</gene>
<dbReference type="PANTHER" id="PTHR41795:SF1">
    <property type="entry name" value="EXOPOLYSACCHARIDE SYNTHESIS PROTEIN"/>
    <property type="match status" value="1"/>
</dbReference>
<keyword evidence="1" id="KW-0472">Membrane</keyword>
<keyword evidence="3" id="KW-1185">Reference proteome</keyword>
<name>A0ABU1BM23_9BURK</name>
<keyword evidence="1" id="KW-1133">Transmembrane helix</keyword>
<dbReference type="PANTHER" id="PTHR41795">
    <property type="entry name" value="EXOPOLYSACCHARIDE SYNTHESIS PROTEIN"/>
    <property type="match status" value="1"/>
</dbReference>
<organism evidence="2 3">
    <name type="scientific">Keguizhuia sedimenti</name>
    <dbReference type="NCBI Taxonomy" id="3064264"/>
    <lineage>
        <taxon>Bacteria</taxon>
        <taxon>Pseudomonadati</taxon>
        <taxon>Pseudomonadota</taxon>
        <taxon>Betaproteobacteria</taxon>
        <taxon>Burkholderiales</taxon>
        <taxon>Oxalobacteraceae</taxon>
        <taxon>Keguizhuia</taxon>
    </lineage>
</organism>
<dbReference type="Proteomes" id="UP001225596">
    <property type="component" value="Unassembled WGS sequence"/>
</dbReference>
<feature type="transmembrane region" description="Helical" evidence="1">
    <location>
        <begin position="145"/>
        <end position="165"/>
    </location>
</feature>
<dbReference type="InterPro" id="IPR010331">
    <property type="entry name" value="ExoD"/>
</dbReference>
<keyword evidence="1" id="KW-0812">Transmembrane</keyword>
<evidence type="ECO:0000256" key="1">
    <source>
        <dbReference type="SAM" id="Phobius"/>
    </source>
</evidence>